<feature type="domain" description="DUF4213" evidence="2">
    <location>
        <begin position="8"/>
        <end position="48"/>
    </location>
</feature>
<name>A0A1Y2T3M1_SYMTR</name>
<evidence type="ECO:0000259" key="2">
    <source>
        <dbReference type="Pfam" id="PF13938"/>
    </source>
</evidence>
<comment type="caution">
    <text evidence="3">The sequence shown here is derived from an EMBL/GenBank/DDBJ whole genome shotgun (WGS) entry which is preliminary data.</text>
</comment>
<evidence type="ECO:0000313" key="4">
    <source>
        <dbReference type="Proteomes" id="UP000194267"/>
    </source>
</evidence>
<accession>A0A1Y2T3M1</accession>
<reference evidence="4" key="1">
    <citation type="submission" date="2016-04" db="EMBL/GenBank/DDBJ databases">
        <authorList>
            <person name="Antunes L.P."/>
            <person name="Martins L.F."/>
            <person name="Pereira R.V."/>
            <person name="Thomas A.M."/>
            <person name="Barbosa D."/>
            <person name="Nascimento L."/>
            <person name="Silva G.M."/>
            <person name="Condomitti G.W."/>
            <person name="Digiampietri L.A."/>
            <person name="Lombardi K.C."/>
            <person name="Ramos P.L."/>
            <person name="Quaggio R.B."/>
            <person name="Oliveira J.C."/>
            <person name="Pascon R.C."/>
            <person name="Cruz J.B."/>
            <person name="Silva A.M."/>
            <person name="Setubal J.C."/>
        </authorList>
    </citation>
    <scope>NUCLEOTIDE SEQUENCE [LARGE SCALE GENOMIC DNA]</scope>
</reference>
<dbReference type="AlphaFoldDB" id="A0A1Y2T3M1"/>
<gene>
    <name evidence="3" type="ORF">A6D92_18305</name>
</gene>
<dbReference type="Proteomes" id="UP000194267">
    <property type="component" value="Unassembled WGS sequence"/>
</dbReference>
<evidence type="ECO:0000313" key="3">
    <source>
        <dbReference type="EMBL" id="OTA40396.1"/>
    </source>
</evidence>
<evidence type="ECO:0000256" key="1">
    <source>
        <dbReference type="SAM" id="MobiDB-lite"/>
    </source>
</evidence>
<sequence>MTLLERLYEAAAPRLCGKRVQDVRIGSHLVGVLLDSGEFGAAYALPGERQTPEPSSRIRRGTSACRPWSWRRG</sequence>
<protein>
    <recommendedName>
        <fullName evidence="2">DUF4213 domain-containing protein</fullName>
    </recommendedName>
</protein>
<dbReference type="Pfam" id="PF13938">
    <property type="entry name" value="DUF4213"/>
    <property type="match status" value="1"/>
</dbReference>
<organism evidence="3 4">
    <name type="scientific">Symbiobacterium thermophilum</name>
    <dbReference type="NCBI Taxonomy" id="2734"/>
    <lineage>
        <taxon>Bacteria</taxon>
        <taxon>Bacillati</taxon>
        <taxon>Bacillota</taxon>
        <taxon>Clostridia</taxon>
        <taxon>Eubacteriales</taxon>
        <taxon>Symbiobacteriaceae</taxon>
        <taxon>Symbiobacterium</taxon>
    </lineage>
</organism>
<feature type="region of interest" description="Disordered" evidence="1">
    <location>
        <begin position="46"/>
        <end position="73"/>
    </location>
</feature>
<dbReference type="SUPFAM" id="SSF159713">
    <property type="entry name" value="Dhaf3308-like"/>
    <property type="match status" value="1"/>
</dbReference>
<dbReference type="InterPro" id="IPR025251">
    <property type="entry name" value="DUF4213"/>
</dbReference>
<proteinExistence type="predicted"/>
<dbReference type="EMBL" id="LWLV01001880">
    <property type="protein sequence ID" value="OTA40396.1"/>
    <property type="molecule type" value="Genomic_DNA"/>
</dbReference>